<evidence type="ECO:0000256" key="7">
    <source>
        <dbReference type="ARBA" id="ARBA00023014"/>
    </source>
</evidence>
<name>A0A7X3CNS4_9BACL</name>
<dbReference type="PANTHER" id="PTHR43409:SF7">
    <property type="entry name" value="BLL1977 PROTEIN"/>
    <property type="match status" value="1"/>
</dbReference>
<keyword evidence="2" id="KW-0489">Methyltransferase</keyword>
<dbReference type="InterPro" id="IPR051198">
    <property type="entry name" value="BchE-like"/>
</dbReference>
<keyword evidence="4" id="KW-0949">S-adenosyl-L-methionine</keyword>
<dbReference type="SUPFAM" id="SSF102114">
    <property type="entry name" value="Radical SAM enzymes"/>
    <property type="match status" value="1"/>
</dbReference>
<comment type="caution">
    <text evidence="9">The sequence shown here is derived from an EMBL/GenBank/DDBJ whole genome shotgun (WGS) entry which is preliminary data.</text>
</comment>
<keyword evidence="7" id="KW-0411">Iron-sulfur</keyword>
<dbReference type="GO" id="GO:0051539">
    <property type="term" value="F:4 iron, 4 sulfur cluster binding"/>
    <property type="evidence" value="ECO:0007669"/>
    <property type="project" value="UniProtKB-KW"/>
</dbReference>
<dbReference type="InterPro" id="IPR034466">
    <property type="entry name" value="Methyltransferase_Class_B"/>
</dbReference>
<dbReference type="InterPro" id="IPR006638">
    <property type="entry name" value="Elp3/MiaA/NifB-like_rSAM"/>
</dbReference>
<sequence length="531" mass="61510">MNIELLQIVYDGQWEERENLDMQTLASCFISNGFDSRVHNYKFQLLKDNLEEEIEKLVENASYLFLTFDFYAEDDLIDCIYRIAAFAKSVKPALVVCLTGHRGSINYEALLNDCSAIDYLIIGDSEDSAVNLVKTLESGQPTDKCYGIAYKQGEHIYKSEPLTDNFNNSPWPVRDASILRSQRKAKIRTSRGCQARCTFCIDIGYEKKWRGRAIQDVVNEMEHLNRNFEVKQFNIIDNSFEDPGLLGKKRLFDFVNAINEKQSKFYFNCLTRAESYTSEEDERLIKELSLAGLSTVLIGFESGSQDDLDLFNKRAKVEDNLRAYEFFNKYDVNVLPGFIMFNPYSSVETLEKNRQFLNKINKSYSFISFCRTLKIFEGVKLAAKIKEDGLLTEDFNYKAPLKYRFVNKKVGLLAESLNNARYISNASNLAVTLEYGMGLLARIQKNYVEWKEVSEFKSRLHVMSEEFGSHVNKFFDQCLEMVSTNSNQWDEKLYLSLVNELEKNAEKHQVSNEIKQFMKQNVKNSELKFIL</sequence>
<evidence type="ECO:0000259" key="8">
    <source>
        <dbReference type="PROSITE" id="PS51918"/>
    </source>
</evidence>
<dbReference type="SFLD" id="SFLDG01123">
    <property type="entry name" value="methyltransferase_(Class_B)"/>
    <property type="match status" value="1"/>
</dbReference>
<comment type="cofactor">
    <cofactor evidence="1">
        <name>[4Fe-4S] cluster</name>
        <dbReference type="ChEBI" id="CHEBI:49883"/>
    </cofactor>
</comment>
<dbReference type="Pfam" id="PF04055">
    <property type="entry name" value="Radical_SAM"/>
    <property type="match status" value="1"/>
</dbReference>
<evidence type="ECO:0000256" key="2">
    <source>
        <dbReference type="ARBA" id="ARBA00022603"/>
    </source>
</evidence>
<keyword evidence="3" id="KW-0808">Transferase</keyword>
<reference evidence="9 10" key="1">
    <citation type="submission" date="2019-11" db="EMBL/GenBank/DDBJ databases">
        <title>Draft genome sequences of five Paenibacillus species of dairy origin.</title>
        <authorList>
            <person name="Olajide A.M."/>
            <person name="Chen S."/>
            <person name="Lapointe G."/>
        </authorList>
    </citation>
    <scope>NUCLEOTIDE SEQUENCE [LARGE SCALE GENOMIC DNA]</scope>
    <source>
        <strain evidence="9 10">12CR55</strain>
    </source>
</reference>
<dbReference type="PANTHER" id="PTHR43409">
    <property type="entry name" value="ANAEROBIC MAGNESIUM-PROTOPORPHYRIN IX MONOMETHYL ESTER CYCLASE-RELATED"/>
    <property type="match status" value="1"/>
</dbReference>
<evidence type="ECO:0000313" key="9">
    <source>
        <dbReference type="EMBL" id="MUG45285.1"/>
    </source>
</evidence>
<dbReference type="SFLD" id="SFLDG01082">
    <property type="entry name" value="B12-binding_domain_containing"/>
    <property type="match status" value="1"/>
</dbReference>
<dbReference type="RefSeq" id="WP_155610632.1">
    <property type="nucleotide sequence ID" value="NZ_WNZW01000002.1"/>
</dbReference>
<dbReference type="SFLD" id="SFLDS00029">
    <property type="entry name" value="Radical_SAM"/>
    <property type="match status" value="1"/>
</dbReference>
<dbReference type="GO" id="GO:0005829">
    <property type="term" value="C:cytosol"/>
    <property type="evidence" value="ECO:0007669"/>
    <property type="project" value="TreeGrafter"/>
</dbReference>
<proteinExistence type="predicted"/>
<organism evidence="9 10">
    <name type="scientific">Paenibacillus woosongensis</name>
    <dbReference type="NCBI Taxonomy" id="307580"/>
    <lineage>
        <taxon>Bacteria</taxon>
        <taxon>Bacillati</taxon>
        <taxon>Bacillota</taxon>
        <taxon>Bacilli</taxon>
        <taxon>Bacillales</taxon>
        <taxon>Paenibacillaceae</taxon>
        <taxon>Paenibacillus</taxon>
    </lineage>
</organism>
<dbReference type="OrthoDB" id="9801659at2"/>
<dbReference type="GO" id="GO:0003824">
    <property type="term" value="F:catalytic activity"/>
    <property type="evidence" value="ECO:0007669"/>
    <property type="project" value="InterPro"/>
</dbReference>
<dbReference type="PROSITE" id="PS51918">
    <property type="entry name" value="RADICAL_SAM"/>
    <property type="match status" value="1"/>
</dbReference>
<protein>
    <submittedName>
        <fullName evidence="9">Radical SAM protein</fullName>
    </submittedName>
</protein>
<dbReference type="Proteomes" id="UP000447876">
    <property type="component" value="Unassembled WGS sequence"/>
</dbReference>
<evidence type="ECO:0000256" key="3">
    <source>
        <dbReference type="ARBA" id="ARBA00022679"/>
    </source>
</evidence>
<dbReference type="SMART" id="SM00729">
    <property type="entry name" value="Elp3"/>
    <property type="match status" value="1"/>
</dbReference>
<dbReference type="Gene3D" id="3.80.30.20">
    <property type="entry name" value="tm_1862 like domain"/>
    <property type="match status" value="1"/>
</dbReference>
<evidence type="ECO:0000313" key="10">
    <source>
        <dbReference type="Proteomes" id="UP000447876"/>
    </source>
</evidence>
<dbReference type="AlphaFoldDB" id="A0A7X3CNS4"/>
<accession>A0A7X3CNS4</accession>
<evidence type="ECO:0000256" key="5">
    <source>
        <dbReference type="ARBA" id="ARBA00022723"/>
    </source>
</evidence>
<keyword evidence="5" id="KW-0479">Metal-binding</keyword>
<feature type="domain" description="Radical SAM core" evidence="8">
    <location>
        <begin position="179"/>
        <end position="401"/>
    </location>
</feature>
<dbReference type="InterPro" id="IPR007197">
    <property type="entry name" value="rSAM"/>
</dbReference>
<dbReference type="Gene3D" id="3.40.50.280">
    <property type="entry name" value="Cobalamin-binding domain"/>
    <property type="match status" value="1"/>
</dbReference>
<dbReference type="GO" id="GO:0046872">
    <property type="term" value="F:metal ion binding"/>
    <property type="evidence" value="ECO:0007669"/>
    <property type="project" value="UniProtKB-KW"/>
</dbReference>
<evidence type="ECO:0000256" key="6">
    <source>
        <dbReference type="ARBA" id="ARBA00023004"/>
    </source>
</evidence>
<dbReference type="InterPro" id="IPR023404">
    <property type="entry name" value="rSAM_horseshoe"/>
</dbReference>
<dbReference type="CDD" id="cd01335">
    <property type="entry name" value="Radical_SAM"/>
    <property type="match status" value="1"/>
</dbReference>
<dbReference type="InterPro" id="IPR058240">
    <property type="entry name" value="rSAM_sf"/>
</dbReference>
<evidence type="ECO:0000256" key="4">
    <source>
        <dbReference type="ARBA" id="ARBA00022691"/>
    </source>
</evidence>
<gene>
    <name evidence="9" type="ORF">GNP95_09765</name>
</gene>
<keyword evidence="6" id="KW-0408">Iron</keyword>
<dbReference type="EMBL" id="WNZW01000002">
    <property type="protein sequence ID" value="MUG45285.1"/>
    <property type="molecule type" value="Genomic_DNA"/>
</dbReference>
<evidence type="ECO:0000256" key="1">
    <source>
        <dbReference type="ARBA" id="ARBA00001966"/>
    </source>
</evidence>